<accession>A0ACC4D2C0</accession>
<dbReference type="Proteomes" id="UP000309997">
    <property type="component" value="Unassembled WGS sequence"/>
</dbReference>
<comment type="caution">
    <text evidence="1">The sequence shown here is derived from an EMBL/GenBank/DDBJ whole genome shotgun (WGS) entry which is preliminary data.</text>
</comment>
<dbReference type="EMBL" id="RCHU02000001">
    <property type="protein sequence ID" value="KAL3611290.1"/>
    <property type="molecule type" value="Genomic_DNA"/>
</dbReference>
<protein>
    <submittedName>
        <fullName evidence="1">Uncharacterized protein</fullName>
    </submittedName>
</protein>
<evidence type="ECO:0000313" key="1">
    <source>
        <dbReference type="EMBL" id="KAL3611290.1"/>
    </source>
</evidence>
<proteinExistence type="predicted"/>
<reference evidence="1 2" key="1">
    <citation type="journal article" date="2024" name="Plant Biotechnol. J.">
        <title>Genome and CRISPR/Cas9 system of a widespread forest tree (Populus alba) in the world.</title>
        <authorList>
            <person name="Liu Y.J."/>
            <person name="Jiang P.F."/>
            <person name="Han X.M."/>
            <person name="Li X.Y."/>
            <person name="Wang H.M."/>
            <person name="Wang Y.J."/>
            <person name="Wang X.X."/>
            <person name="Zeng Q.Y."/>
        </authorList>
    </citation>
    <scope>NUCLEOTIDE SEQUENCE [LARGE SCALE GENOMIC DNA]</scope>
    <source>
        <strain evidence="2">cv. PAL-ZL1</strain>
    </source>
</reference>
<sequence length="77" mass="8462">MSGLEAVTGTKLALALYIVYIAHIMTVHMYSTSAGQYIFPTVQFLSSTGEPLLANLYTYLSYIDNPQHVGVGYDLLN</sequence>
<name>A0ACC4D2C0_POPAL</name>
<keyword evidence="2" id="KW-1185">Reference proteome</keyword>
<gene>
    <name evidence="1" type="ORF">D5086_002310</name>
</gene>
<organism evidence="1 2">
    <name type="scientific">Populus alba</name>
    <name type="common">White poplar</name>
    <dbReference type="NCBI Taxonomy" id="43335"/>
    <lineage>
        <taxon>Eukaryota</taxon>
        <taxon>Viridiplantae</taxon>
        <taxon>Streptophyta</taxon>
        <taxon>Embryophyta</taxon>
        <taxon>Tracheophyta</taxon>
        <taxon>Spermatophyta</taxon>
        <taxon>Magnoliopsida</taxon>
        <taxon>eudicotyledons</taxon>
        <taxon>Gunneridae</taxon>
        <taxon>Pentapetalae</taxon>
        <taxon>rosids</taxon>
        <taxon>fabids</taxon>
        <taxon>Malpighiales</taxon>
        <taxon>Salicaceae</taxon>
        <taxon>Saliceae</taxon>
        <taxon>Populus</taxon>
    </lineage>
</organism>
<evidence type="ECO:0000313" key="2">
    <source>
        <dbReference type="Proteomes" id="UP000309997"/>
    </source>
</evidence>